<dbReference type="Proteomes" id="UP000585474">
    <property type="component" value="Unassembled WGS sequence"/>
</dbReference>
<dbReference type="SUPFAM" id="SSF56672">
    <property type="entry name" value="DNA/RNA polymerases"/>
    <property type="match status" value="1"/>
</dbReference>
<evidence type="ECO:0000256" key="3">
    <source>
        <dbReference type="ARBA" id="ARBA00022722"/>
    </source>
</evidence>
<dbReference type="GO" id="GO:0015074">
    <property type="term" value="P:DNA integration"/>
    <property type="evidence" value="ECO:0007669"/>
    <property type="project" value="InterPro"/>
</dbReference>
<comment type="caution">
    <text evidence="10">The sequence shown here is derived from an EMBL/GenBank/DDBJ whole genome shotgun (WGS) entry which is preliminary data.</text>
</comment>
<dbReference type="PANTHER" id="PTHR48475:SF2">
    <property type="entry name" value="RIBONUCLEASE H"/>
    <property type="match status" value="1"/>
</dbReference>
<feature type="compositionally biased region" description="Basic and acidic residues" evidence="8">
    <location>
        <begin position="337"/>
        <end position="352"/>
    </location>
</feature>
<dbReference type="InterPro" id="IPR036397">
    <property type="entry name" value="RNaseH_sf"/>
</dbReference>
<name>A0A7J0FUQ7_9ERIC</name>
<accession>A0A7J0FUQ7</accession>
<gene>
    <name evidence="10" type="ORF">Acr_15g0005190</name>
</gene>
<evidence type="ECO:0000256" key="7">
    <source>
        <dbReference type="SAM" id="Coils"/>
    </source>
</evidence>
<organism evidence="10 11">
    <name type="scientific">Actinidia rufa</name>
    <dbReference type="NCBI Taxonomy" id="165716"/>
    <lineage>
        <taxon>Eukaryota</taxon>
        <taxon>Viridiplantae</taxon>
        <taxon>Streptophyta</taxon>
        <taxon>Embryophyta</taxon>
        <taxon>Tracheophyta</taxon>
        <taxon>Spermatophyta</taxon>
        <taxon>Magnoliopsida</taxon>
        <taxon>eudicotyledons</taxon>
        <taxon>Gunneridae</taxon>
        <taxon>Pentapetalae</taxon>
        <taxon>asterids</taxon>
        <taxon>Ericales</taxon>
        <taxon>Actinidiaceae</taxon>
        <taxon>Actinidia</taxon>
    </lineage>
</organism>
<dbReference type="PROSITE" id="PS50994">
    <property type="entry name" value="INTEGRASE"/>
    <property type="match status" value="1"/>
</dbReference>
<sequence length="1206" mass="135686">MKERHHTGVPGRVHYLDKLHQKTGRSYQFISSSVGAVCGNDTYFMVLTRSGASSVRLGETMEEPSNPRIAALEQQILEMMTVINQLQARNQEFRKKIATTTSSACSNGPSIIWDHQGRKFGALRRNLHQRGVGPNADEAQSHAVQSKAKTVVALEHTGETRPMWDEQMRQMQAQLAGVIAAVKEKGTNSVEELINRTDTPFTPAAVPDEIMCRAFPTTLKGSARIWFHRLPPGTISKFVDLSRLFVGHYIGGQRQKKPSTSLFNVKQREKETLREFVTRFNQETLYVDDLDQKVAVAAFIAGVGTPKFLFSLAKEAPKTMAALMLRAQKNLIKKRDHSPQRVERRGPEKEKGNQQPIGEIKVISGGFAGGGESSSSRKKHAREIRNQREVMSIGQSAKRPRVERNPITFTEEEAEALSQPHDDPLVILAVVSNLLVRRVLVDSGTGPFPLSWFYWRQSYPFGLNSSTSNTRGRSSTETTKMVTFLVVDCPSAYNIIVGRTALNEFKAIPSTYHLKVKFPTSQGVGEAKGIGSSRDEEEIRRAEPVEELEEVVVSTQDQTRVVKIGTSASEEIKEGLRSFLRQNADVFAWSHDDMPGINSQIIAPPFEYRPKIEAATQTLLELSPIAKLSRTIEGEELYLYLAVSTTAISSALVRQENDVQKPVYYTSRALKGAEERYSKMELLALALVTSARRLRPYFQAHTIVVLTDQPLKKVLHKPETSGRLVKWSIELSQFDIQYRPRLAVKGQAMADFIAEFTYPTNHRDDDPAHSQWILNVDGSSTNTSSGAGIILVTPEGHKLEYAIRFKFPASNNEAEYEALLAGLQMARRMGAEHVLNEEADRLARIATSQEDDPGVPIEVLDSPSIQSPDMCQVEQEVEWANPIRAYLEQGILPKDKIEARRIKYRSSRQPPQKLTPIQSPWPFAQWGIDIVGPLPLGKGQTKFAVVAVDYFTKWAEAEAVATITEQKMKNFLWKNIICRFGIPRVIITDNAKQFKGGQFEELCSELQISHHFSSPEHPQANGQVEVTNRTLFNILKTKLEKSKGLWAEELPNILWAYRTTERTATGHTPFSLTFGAEAVIPVEIGLHSPRVGHYEPEANNEALEISLDLLEEKRLEAAMEMAAYQQKMRQYHDTRVKPRTFEMGDLVLKKVNQSTRKPSDGKLGPNWEGPYRVRGFSRKGTYWLTGLDNKDLPNPWHAEHLRKYYV</sequence>
<evidence type="ECO:0000256" key="5">
    <source>
        <dbReference type="ARBA" id="ARBA00022801"/>
    </source>
</evidence>
<dbReference type="InterPro" id="IPR041373">
    <property type="entry name" value="RT_RNaseH"/>
</dbReference>
<dbReference type="Gene3D" id="3.30.420.10">
    <property type="entry name" value="Ribonuclease H-like superfamily/Ribonuclease H"/>
    <property type="match status" value="2"/>
</dbReference>
<feature type="coiled-coil region" evidence="7">
    <location>
        <begin position="69"/>
        <end position="103"/>
    </location>
</feature>
<evidence type="ECO:0000256" key="6">
    <source>
        <dbReference type="ARBA" id="ARBA00022918"/>
    </source>
</evidence>
<dbReference type="InterPro" id="IPR043502">
    <property type="entry name" value="DNA/RNA_pol_sf"/>
</dbReference>
<feature type="region of interest" description="Disordered" evidence="8">
    <location>
        <begin position="332"/>
        <end position="404"/>
    </location>
</feature>
<keyword evidence="4" id="KW-0255">Endonuclease</keyword>
<keyword evidence="2" id="KW-0548">Nucleotidyltransferase</keyword>
<evidence type="ECO:0000256" key="2">
    <source>
        <dbReference type="ARBA" id="ARBA00022695"/>
    </source>
</evidence>
<evidence type="ECO:0000256" key="1">
    <source>
        <dbReference type="ARBA" id="ARBA00022679"/>
    </source>
</evidence>
<dbReference type="GO" id="GO:0004523">
    <property type="term" value="F:RNA-DNA hybrid ribonuclease activity"/>
    <property type="evidence" value="ECO:0007669"/>
    <property type="project" value="InterPro"/>
</dbReference>
<dbReference type="InterPro" id="IPR005162">
    <property type="entry name" value="Retrotrans_gag_dom"/>
</dbReference>
<proteinExistence type="predicted"/>
<keyword evidence="7" id="KW-0175">Coiled coil</keyword>
<dbReference type="OrthoDB" id="1737504at2759"/>
<dbReference type="GO" id="GO:0003676">
    <property type="term" value="F:nucleic acid binding"/>
    <property type="evidence" value="ECO:0007669"/>
    <property type="project" value="InterPro"/>
</dbReference>
<dbReference type="InterPro" id="IPR002156">
    <property type="entry name" value="RNaseH_domain"/>
</dbReference>
<feature type="coiled-coil region" evidence="7">
    <location>
        <begin position="1100"/>
        <end position="1127"/>
    </location>
</feature>
<keyword evidence="1" id="KW-0808">Transferase</keyword>
<dbReference type="GO" id="GO:0003964">
    <property type="term" value="F:RNA-directed DNA polymerase activity"/>
    <property type="evidence" value="ECO:0007669"/>
    <property type="project" value="UniProtKB-KW"/>
</dbReference>
<dbReference type="InterPro" id="IPR001584">
    <property type="entry name" value="Integrase_cat-core"/>
</dbReference>
<evidence type="ECO:0000313" key="10">
    <source>
        <dbReference type="EMBL" id="GFZ01910.1"/>
    </source>
</evidence>
<evidence type="ECO:0000259" key="9">
    <source>
        <dbReference type="PROSITE" id="PS50994"/>
    </source>
</evidence>
<keyword evidence="5" id="KW-0378">Hydrolase</keyword>
<keyword evidence="3" id="KW-0540">Nuclease</keyword>
<keyword evidence="11" id="KW-1185">Reference proteome</keyword>
<dbReference type="Pfam" id="PF00665">
    <property type="entry name" value="rve"/>
    <property type="match status" value="1"/>
</dbReference>
<evidence type="ECO:0000256" key="4">
    <source>
        <dbReference type="ARBA" id="ARBA00022759"/>
    </source>
</evidence>
<dbReference type="InterPro" id="IPR012337">
    <property type="entry name" value="RNaseH-like_sf"/>
</dbReference>
<evidence type="ECO:0000313" key="11">
    <source>
        <dbReference type="Proteomes" id="UP000585474"/>
    </source>
</evidence>
<keyword evidence="6" id="KW-0695">RNA-directed DNA polymerase</keyword>
<protein>
    <recommendedName>
        <fullName evidence="9">Integrase catalytic domain-containing protein</fullName>
    </recommendedName>
</protein>
<dbReference type="EMBL" id="BJWL01000015">
    <property type="protein sequence ID" value="GFZ01910.1"/>
    <property type="molecule type" value="Genomic_DNA"/>
</dbReference>
<dbReference type="PANTHER" id="PTHR48475">
    <property type="entry name" value="RIBONUCLEASE H"/>
    <property type="match status" value="1"/>
</dbReference>
<dbReference type="Pfam" id="PF17917">
    <property type="entry name" value="RT_RNaseH"/>
    <property type="match status" value="1"/>
</dbReference>
<dbReference type="AlphaFoldDB" id="A0A7J0FUQ7"/>
<evidence type="ECO:0000256" key="8">
    <source>
        <dbReference type="SAM" id="MobiDB-lite"/>
    </source>
</evidence>
<dbReference type="Pfam" id="PF13456">
    <property type="entry name" value="RVT_3"/>
    <property type="match status" value="1"/>
</dbReference>
<reference evidence="10 11" key="1">
    <citation type="submission" date="2019-07" db="EMBL/GenBank/DDBJ databases">
        <title>De Novo Assembly of kiwifruit Actinidia rufa.</title>
        <authorList>
            <person name="Sugita-Konishi S."/>
            <person name="Sato K."/>
            <person name="Mori E."/>
            <person name="Abe Y."/>
            <person name="Kisaki G."/>
            <person name="Hamano K."/>
            <person name="Suezawa K."/>
            <person name="Otani M."/>
            <person name="Fukuda T."/>
            <person name="Manabe T."/>
            <person name="Gomi K."/>
            <person name="Tabuchi M."/>
            <person name="Akimitsu K."/>
            <person name="Kataoka I."/>
        </authorList>
    </citation>
    <scope>NUCLEOTIDE SEQUENCE [LARGE SCALE GENOMIC DNA]</scope>
    <source>
        <strain evidence="11">cv. Fuchu</strain>
    </source>
</reference>
<feature type="domain" description="Integrase catalytic" evidence="9">
    <location>
        <begin position="918"/>
        <end position="1077"/>
    </location>
</feature>
<dbReference type="SUPFAM" id="SSF53098">
    <property type="entry name" value="Ribonuclease H-like"/>
    <property type="match status" value="2"/>
</dbReference>
<dbReference type="Pfam" id="PF03732">
    <property type="entry name" value="Retrotrans_gag"/>
    <property type="match status" value="1"/>
</dbReference>